<dbReference type="InterPro" id="IPR012910">
    <property type="entry name" value="Plug_dom"/>
</dbReference>
<evidence type="ECO:0000256" key="1">
    <source>
        <dbReference type="ARBA" id="ARBA00004571"/>
    </source>
</evidence>
<dbReference type="PANTHER" id="PTHR47234:SF2">
    <property type="entry name" value="TONB-DEPENDENT RECEPTOR"/>
    <property type="match status" value="1"/>
</dbReference>
<dbReference type="SUPFAM" id="SSF56935">
    <property type="entry name" value="Porins"/>
    <property type="match status" value="1"/>
</dbReference>
<name>A0A161ZRN6_9GAMM</name>
<evidence type="ECO:0000256" key="10">
    <source>
        <dbReference type="PROSITE-ProRule" id="PRU10144"/>
    </source>
</evidence>
<keyword evidence="3 9" id="KW-1134">Transmembrane beta strand</keyword>
<dbReference type="InterPro" id="IPR039426">
    <property type="entry name" value="TonB-dep_rcpt-like"/>
</dbReference>
<dbReference type="EMBL" id="AUYB01000158">
    <property type="protein sequence ID" value="KZN29715.1"/>
    <property type="molecule type" value="Genomic_DNA"/>
</dbReference>
<dbReference type="PANTHER" id="PTHR47234">
    <property type="match status" value="1"/>
</dbReference>
<evidence type="ECO:0000256" key="8">
    <source>
        <dbReference type="ARBA" id="ARBA00023237"/>
    </source>
</evidence>
<evidence type="ECO:0000313" key="16">
    <source>
        <dbReference type="Proteomes" id="UP000076643"/>
    </source>
</evidence>
<dbReference type="GO" id="GO:0009279">
    <property type="term" value="C:cell outer membrane"/>
    <property type="evidence" value="ECO:0007669"/>
    <property type="project" value="UniProtKB-SubCell"/>
</dbReference>
<comment type="subcellular location">
    <subcellularLocation>
        <location evidence="1 9">Cell outer membrane</location>
        <topology evidence="1 9">Multi-pass membrane protein</topology>
    </subcellularLocation>
</comment>
<keyword evidence="4 9" id="KW-0812">Transmembrane</keyword>
<keyword evidence="5 12" id="KW-0732">Signal</keyword>
<evidence type="ECO:0000256" key="5">
    <source>
        <dbReference type="ARBA" id="ARBA00022729"/>
    </source>
</evidence>
<evidence type="ECO:0000256" key="6">
    <source>
        <dbReference type="ARBA" id="ARBA00023077"/>
    </source>
</evidence>
<dbReference type="Pfam" id="PF00593">
    <property type="entry name" value="TonB_dep_Rec_b-barrel"/>
    <property type="match status" value="1"/>
</dbReference>
<dbReference type="PROSITE" id="PS01156">
    <property type="entry name" value="TONB_DEPENDENT_REC_2"/>
    <property type="match status" value="1"/>
</dbReference>
<feature type="short sequence motif" description="TonB C-terminal box" evidence="10">
    <location>
        <begin position="993"/>
        <end position="1010"/>
    </location>
</feature>
<organism evidence="15 16">
    <name type="scientific">Pseudoalteromonas luteoviolacea DSM 6061</name>
    <dbReference type="NCBI Taxonomy" id="1365250"/>
    <lineage>
        <taxon>Bacteria</taxon>
        <taxon>Pseudomonadati</taxon>
        <taxon>Pseudomonadota</taxon>
        <taxon>Gammaproteobacteria</taxon>
        <taxon>Alteromonadales</taxon>
        <taxon>Pseudoalteromonadaceae</taxon>
        <taxon>Pseudoalteromonas</taxon>
    </lineage>
</organism>
<evidence type="ECO:0000256" key="3">
    <source>
        <dbReference type="ARBA" id="ARBA00022452"/>
    </source>
</evidence>
<evidence type="ECO:0008006" key="17">
    <source>
        <dbReference type="Google" id="ProtNLM"/>
    </source>
</evidence>
<evidence type="ECO:0000256" key="12">
    <source>
        <dbReference type="SAM" id="SignalP"/>
    </source>
</evidence>
<dbReference type="AlphaFoldDB" id="A0A161ZRN6"/>
<dbReference type="InterPro" id="IPR036942">
    <property type="entry name" value="Beta-barrel_TonB_sf"/>
</dbReference>
<evidence type="ECO:0000313" key="15">
    <source>
        <dbReference type="EMBL" id="KZN29715.1"/>
    </source>
</evidence>
<evidence type="ECO:0000256" key="2">
    <source>
        <dbReference type="ARBA" id="ARBA00022448"/>
    </source>
</evidence>
<feature type="signal peptide" evidence="12">
    <location>
        <begin position="1"/>
        <end position="24"/>
    </location>
</feature>
<accession>A0A161ZRN6</accession>
<evidence type="ECO:0000259" key="13">
    <source>
        <dbReference type="Pfam" id="PF00593"/>
    </source>
</evidence>
<dbReference type="PROSITE" id="PS52016">
    <property type="entry name" value="TONB_DEPENDENT_REC_3"/>
    <property type="match status" value="1"/>
</dbReference>
<proteinExistence type="inferred from homology"/>
<keyword evidence="16" id="KW-1185">Reference proteome</keyword>
<dbReference type="Pfam" id="PF07715">
    <property type="entry name" value="Plug"/>
    <property type="match status" value="1"/>
</dbReference>
<keyword evidence="7 9" id="KW-0472">Membrane</keyword>
<dbReference type="RefSeq" id="WP_063366108.1">
    <property type="nucleotide sequence ID" value="NZ_AQHB01000049.1"/>
</dbReference>
<comment type="similarity">
    <text evidence="9 11">Belongs to the TonB-dependent receptor family.</text>
</comment>
<dbReference type="Proteomes" id="UP000076643">
    <property type="component" value="Unassembled WGS sequence"/>
</dbReference>
<keyword evidence="2 9" id="KW-0813">Transport</keyword>
<feature type="domain" description="TonB-dependent receptor plug" evidence="14">
    <location>
        <begin position="65"/>
        <end position="179"/>
    </location>
</feature>
<evidence type="ECO:0000256" key="11">
    <source>
        <dbReference type="RuleBase" id="RU003357"/>
    </source>
</evidence>
<dbReference type="Gene3D" id="2.40.170.20">
    <property type="entry name" value="TonB-dependent receptor, beta-barrel domain"/>
    <property type="match status" value="1"/>
</dbReference>
<evidence type="ECO:0000259" key="14">
    <source>
        <dbReference type="Pfam" id="PF07715"/>
    </source>
</evidence>
<feature type="chain" id="PRO_5007830651" description="TonB-dependent receptor" evidence="12">
    <location>
        <begin position="25"/>
        <end position="1010"/>
    </location>
</feature>
<dbReference type="InterPro" id="IPR000531">
    <property type="entry name" value="Beta-barrel_TonB"/>
</dbReference>
<evidence type="ECO:0000256" key="7">
    <source>
        <dbReference type="ARBA" id="ARBA00023136"/>
    </source>
</evidence>
<reference evidence="15 16" key="1">
    <citation type="submission" date="2013-07" db="EMBL/GenBank/DDBJ databases">
        <title>Comparative Genomic and Metabolomic Analysis of Twelve Strains of Pseudoalteromonas luteoviolacea.</title>
        <authorList>
            <person name="Vynne N.G."/>
            <person name="Mansson M."/>
            <person name="Gram L."/>
        </authorList>
    </citation>
    <scope>NUCLEOTIDE SEQUENCE [LARGE SCALE GENOMIC DNA]</scope>
    <source>
        <strain evidence="15 16">DSM 6061</strain>
    </source>
</reference>
<dbReference type="InterPro" id="IPR037066">
    <property type="entry name" value="Plug_dom_sf"/>
</dbReference>
<dbReference type="Gene3D" id="2.170.130.10">
    <property type="entry name" value="TonB-dependent receptor, plug domain"/>
    <property type="match status" value="1"/>
</dbReference>
<protein>
    <recommendedName>
        <fullName evidence="17">TonB-dependent receptor</fullName>
    </recommendedName>
</protein>
<evidence type="ECO:0000256" key="9">
    <source>
        <dbReference type="PROSITE-ProRule" id="PRU01360"/>
    </source>
</evidence>
<keyword evidence="6 11" id="KW-0798">TonB box</keyword>
<dbReference type="PATRIC" id="fig|1365250.3.peg.5110"/>
<keyword evidence="8 9" id="KW-0998">Cell outer membrane</keyword>
<feature type="domain" description="TonB-dependent receptor-like beta-barrel" evidence="13">
    <location>
        <begin position="443"/>
        <end position="975"/>
    </location>
</feature>
<gene>
    <name evidence="15" type="ORF">N475_05300</name>
</gene>
<evidence type="ECO:0000256" key="4">
    <source>
        <dbReference type="ARBA" id="ARBA00022692"/>
    </source>
</evidence>
<comment type="caution">
    <text evidence="15">The sequence shown here is derived from an EMBL/GenBank/DDBJ whole genome shotgun (WGS) entry which is preliminary data.</text>
</comment>
<sequence length="1010" mass="112389">MLPSKKRSLLAISIAATISSPGFANEDISRTQIEDSKTSVTSAEENEKTERIVVTGSRIKRDSFSVATPIATLSRDALSDAGLGSLSEILVDEMPQIGEGQSNTNSQSSVQNTGLSTIDLRELGTNRTLTLVDGRRVVSNSYSGNYVSLSTIPKGMVERVEIITGGASAAYGSDAISGVVNIITQQDKEGASFDVRTGESTEGGGRELTFDADFGTSYADGKGYVFLSASYDEQFGMEYWDRDRAQQQDYWDYDDKRMCNTMLTAIYDEQNKTAFQCMRDIEQSDWRSLSDSIPGGVFDESSSFRPNAGFWYDGTTLRDDWQEEKHGIHFNQFTMLKVPDKRVNAAIKTEFEFDSGTQAYFQLHLSQNDSRNVKSPESEDECDPIVTYDPQSDVFGSDCMGRIPYDNPYMPEAIREQASERGVKWDRLFQEVGNIINDNDRTTIRTWAGLRGYVWDDWEWDVSLGYGKFKQQQTRANEIIVAHAKYALDAERLDDGTIRCKDEAARAAGCVPLNLFGEGSITPEAADYLRVNAEINTDIKQTTFAAVLTGDLYTLPAGPIASAFGFEYRKDQQSVATNVPEGGITFNYVPNFSGDVSVYEAFAEVSVPLLNDAPLAKHLSAEFSARIADYSWSTTGMIQSYKAGFIYEPVEGYSIRANWARAMRAPTITELMSPPRGDYNSFSDFCDGVTATSTNPGHDNCRQEPGIQATIASEGVFEDENSSYSPNAGNNELHEETADTYTVGISLAPESIPGLRVAIDYYDIQIEDAITALSNDDIITFCYNSAIAYGSNNEFCNDIRRDEEGQIVEVQQRLINTDEIRTKGYDIAMQYGYNIGEYGDLTFKLDWSHVIEYSVKSTGPDGQFEDFEEGFLDRDIFEDKGAASLTWRKNNWRVRWSTRYKGSIKRDKEDYESWLSAMEKNQTRCASQEDTCIAEPEALWGNDLPSVTTHGLSLSYTMSFNDDSSLRLYGGVRNLFDERGPFIIGGRGNFNSAYGGGLGRFAFLGAQYTF</sequence>
<dbReference type="InterPro" id="IPR010917">
    <property type="entry name" value="TonB_rcpt_CS"/>
</dbReference>